<comment type="caution">
    <text evidence="2">The sequence shown here is derived from an EMBL/GenBank/DDBJ whole genome shotgun (WGS) entry which is preliminary data.</text>
</comment>
<organism evidence="2 3">
    <name type="scientific">Sulfurisphaera tokodaii</name>
    <dbReference type="NCBI Taxonomy" id="111955"/>
    <lineage>
        <taxon>Archaea</taxon>
        <taxon>Thermoproteota</taxon>
        <taxon>Thermoprotei</taxon>
        <taxon>Sulfolobales</taxon>
        <taxon>Sulfolobaceae</taxon>
        <taxon>Sulfurisphaera</taxon>
    </lineage>
</organism>
<dbReference type="EMBL" id="DUJO01000044">
    <property type="protein sequence ID" value="HII74486.1"/>
    <property type="molecule type" value="Genomic_DNA"/>
</dbReference>
<gene>
    <name evidence="2" type="ORF">HA332_08970</name>
</gene>
<evidence type="ECO:0000313" key="3">
    <source>
        <dbReference type="Proteomes" id="UP000646844"/>
    </source>
</evidence>
<sequence length="119" mass="13697">MVAKWFEKSDKDKEVAYLLLDKGYYPEACFHAVMAVELRLKGVLVQTTGGIIYTHSIKRLLDEVAKIKNLQLNDKILDCANYLSLMYLGSRYPEEEIIDMDRSEGEKCVRCMETILSII</sequence>
<reference evidence="2" key="1">
    <citation type="journal article" date="2020" name="bioRxiv">
        <title>A rank-normalized archaeal taxonomy based on genome phylogeny resolves widespread incomplete and uneven classifications.</title>
        <authorList>
            <person name="Rinke C."/>
            <person name="Chuvochina M."/>
            <person name="Mussig A.J."/>
            <person name="Chaumeil P.-A."/>
            <person name="Waite D.W."/>
            <person name="Whitman W.B."/>
            <person name="Parks D.H."/>
            <person name="Hugenholtz P."/>
        </authorList>
    </citation>
    <scope>NUCLEOTIDE SEQUENCE</scope>
    <source>
        <strain evidence="2">UBA8838</strain>
    </source>
</reference>
<dbReference type="SMART" id="SM00748">
    <property type="entry name" value="HEPN"/>
    <property type="match status" value="1"/>
</dbReference>
<name>A0A832TH26_9CREN</name>
<feature type="domain" description="HEPN" evidence="1">
    <location>
        <begin position="6"/>
        <end position="115"/>
    </location>
</feature>
<dbReference type="AlphaFoldDB" id="A0A832TH26"/>
<accession>A0A832TH26</accession>
<evidence type="ECO:0000313" key="2">
    <source>
        <dbReference type="EMBL" id="HII74486.1"/>
    </source>
</evidence>
<dbReference type="Gene3D" id="1.20.120.330">
    <property type="entry name" value="Nucleotidyltransferases domain 2"/>
    <property type="match status" value="1"/>
</dbReference>
<protein>
    <submittedName>
        <fullName evidence="2">HEPN domain-containing protein</fullName>
    </submittedName>
</protein>
<dbReference type="RefSeq" id="WP_052846476.1">
    <property type="nucleotide sequence ID" value="NZ_BAABQO010000031.1"/>
</dbReference>
<dbReference type="SUPFAM" id="SSF81593">
    <property type="entry name" value="Nucleotidyltransferase substrate binding subunit/domain"/>
    <property type="match status" value="1"/>
</dbReference>
<dbReference type="PROSITE" id="PS50910">
    <property type="entry name" value="HEPN"/>
    <property type="match status" value="1"/>
</dbReference>
<proteinExistence type="predicted"/>
<dbReference type="Proteomes" id="UP000646844">
    <property type="component" value="Unassembled WGS sequence"/>
</dbReference>
<dbReference type="Pfam" id="PF05168">
    <property type="entry name" value="HEPN"/>
    <property type="match status" value="1"/>
</dbReference>
<evidence type="ECO:0000259" key="1">
    <source>
        <dbReference type="PROSITE" id="PS50910"/>
    </source>
</evidence>
<dbReference type="GeneID" id="1459070"/>
<dbReference type="InterPro" id="IPR007842">
    <property type="entry name" value="HEPN_dom"/>
</dbReference>